<proteinExistence type="predicted"/>
<dbReference type="AlphaFoldDB" id="A0A4U5LNN8"/>
<reference evidence="1 2" key="2">
    <citation type="journal article" date="2019" name="G3 (Bethesda)">
        <title>Hybrid Assembly of the Genome of the Entomopathogenic Nematode Steinernema carpocapsae Identifies the X-Chromosome.</title>
        <authorList>
            <person name="Serra L."/>
            <person name="Macchietto M."/>
            <person name="Macias-Munoz A."/>
            <person name="McGill C.J."/>
            <person name="Rodriguez I.M."/>
            <person name="Rodriguez B."/>
            <person name="Murad R."/>
            <person name="Mortazavi A."/>
        </authorList>
    </citation>
    <scope>NUCLEOTIDE SEQUENCE [LARGE SCALE GENOMIC DNA]</scope>
    <source>
        <strain evidence="1 2">ALL</strain>
    </source>
</reference>
<name>A0A4U5LNN8_STECR</name>
<dbReference type="EMBL" id="AZBU02000015">
    <property type="protein sequence ID" value="TKR57506.1"/>
    <property type="molecule type" value="Genomic_DNA"/>
</dbReference>
<sequence>MSYECHVSDSYNALSYNVLSPCALEICQKHLFQLERFLKTRAMYQVRFLPLPLQQNNPPPNLCSRFSHFCCCHPAFLFP</sequence>
<protein>
    <submittedName>
        <fullName evidence="1">Uncharacterized protein</fullName>
    </submittedName>
</protein>
<evidence type="ECO:0000313" key="2">
    <source>
        <dbReference type="Proteomes" id="UP000298663"/>
    </source>
</evidence>
<comment type="caution">
    <text evidence="1">The sequence shown here is derived from an EMBL/GenBank/DDBJ whole genome shotgun (WGS) entry which is preliminary data.</text>
</comment>
<evidence type="ECO:0000313" key="1">
    <source>
        <dbReference type="EMBL" id="TKR57506.1"/>
    </source>
</evidence>
<accession>A0A4U5LNN8</accession>
<dbReference type="Proteomes" id="UP000298663">
    <property type="component" value="Unassembled WGS sequence"/>
</dbReference>
<organism evidence="1 2">
    <name type="scientific">Steinernema carpocapsae</name>
    <name type="common">Entomopathogenic nematode</name>
    <dbReference type="NCBI Taxonomy" id="34508"/>
    <lineage>
        <taxon>Eukaryota</taxon>
        <taxon>Metazoa</taxon>
        <taxon>Ecdysozoa</taxon>
        <taxon>Nematoda</taxon>
        <taxon>Chromadorea</taxon>
        <taxon>Rhabditida</taxon>
        <taxon>Tylenchina</taxon>
        <taxon>Panagrolaimomorpha</taxon>
        <taxon>Strongyloidoidea</taxon>
        <taxon>Steinernematidae</taxon>
        <taxon>Steinernema</taxon>
    </lineage>
</organism>
<gene>
    <name evidence="1" type="ORF">L596_030760</name>
</gene>
<reference evidence="1 2" key="1">
    <citation type="journal article" date="2015" name="Genome Biol.">
        <title>Comparative genomics of Steinernema reveals deeply conserved gene regulatory networks.</title>
        <authorList>
            <person name="Dillman A.R."/>
            <person name="Macchietto M."/>
            <person name="Porter C.F."/>
            <person name="Rogers A."/>
            <person name="Williams B."/>
            <person name="Antoshechkin I."/>
            <person name="Lee M.M."/>
            <person name="Goodwin Z."/>
            <person name="Lu X."/>
            <person name="Lewis E.E."/>
            <person name="Goodrich-Blair H."/>
            <person name="Stock S.P."/>
            <person name="Adams B.J."/>
            <person name="Sternberg P.W."/>
            <person name="Mortazavi A."/>
        </authorList>
    </citation>
    <scope>NUCLEOTIDE SEQUENCE [LARGE SCALE GENOMIC DNA]</scope>
    <source>
        <strain evidence="1 2">ALL</strain>
    </source>
</reference>
<keyword evidence="2" id="KW-1185">Reference proteome</keyword>